<evidence type="ECO:0000313" key="4">
    <source>
        <dbReference type="EMBL" id="MBC9794980.1"/>
    </source>
</evidence>
<reference evidence="4 5" key="1">
    <citation type="submission" date="2020-09" db="EMBL/GenBank/DDBJ databases">
        <title>Sinomicrobium weinanense sp. nov., a halophilic bacteria isolated from saline-alkali soil.</title>
        <authorList>
            <person name="Wu P."/>
            <person name="Ren H."/>
            <person name="Mei Y."/>
            <person name="Liang Y."/>
            <person name="Chen Z."/>
        </authorList>
    </citation>
    <scope>NUCLEOTIDE SEQUENCE [LARGE SCALE GENOMIC DNA]</scope>
    <source>
        <strain evidence="4 5">FJxs</strain>
    </source>
</reference>
<dbReference type="RefSeq" id="WP_187964134.1">
    <property type="nucleotide sequence ID" value="NZ_JACVDC010000005.1"/>
</dbReference>
<evidence type="ECO:0000259" key="2">
    <source>
        <dbReference type="Pfam" id="PF04773"/>
    </source>
</evidence>
<dbReference type="EMBL" id="JACVDC010000005">
    <property type="protein sequence ID" value="MBC9794980.1"/>
    <property type="molecule type" value="Genomic_DNA"/>
</dbReference>
<proteinExistence type="predicted"/>
<dbReference type="PANTHER" id="PTHR30273:SF2">
    <property type="entry name" value="PROTEIN FECR"/>
    <property type="match status" value="1"/>
</dbReference>
<evidence type="ECO:0000256" key="1">
    <source>
        <dbReference type="SAM" id="Phobius"/>
    </source>
</evidence>
<feature type="transmembrane region" description="Helical" evidence="1">
    <location>
        <begin position="72"/>
        <end position="93"/>
    </location>
</feature>
<gene>
    <name evidence="4" type="ORF">IBL28_03295</name>
</gene>
<evidence type="ECO:0000313" key="5">
    <source>
        <dbReference type="Proteomes" id="UP000653730"/>
    </source>
</evidence>
<sequence>MEEKRLLQYIRGELSSTEKKEVLRRLRTDPGLQKKFNSLKARYVAEGLGENLPGDREYARKRIIRKARKKKLYRYTGIAATVLLFLALSGVYMEKMPSFLQPGQKGLLIATTSVGDTREISLSDGTRVTLNANSELIYPEEFNGSVRNVELNGEAFFKVSRNEKMPFIVTANGVKVKVLGTSFNVKSYREDEQVETTLVQGKVEVGREGDRETVILKPAQKATYSKSGKRLKVERANTRHVTAWQEGRLSFDATPMRQVVRDLERKYGVTFVLRSEKLLNYKYTGTFNNAGLDKVLNLFTISSPITYNIKNKDTIVLEMK</sequence>
<dbReference type="PANTHER" id="PTHR30273">
    <property type="entry name" value="PERIPLASMIC SIGNAL SENSOR AND SIGMA FACTOR ACTIVATOR FECR-RELATED"/>
    <property type="match status" value="1"/>
</dbReference>
<keyword evidence="1" id="KW-1133">Transmembrane helix</keyword>
<dbReference type="AlphaFoldDB" id="A0A926Q2S4"/>
<feature type="domain" description="FecR protein" evidence="2">
    <location>
        <begin position="111"/>
        <end position="204"/>
    </location>
</feature>
<name>A0A926Q2S4_9FLAO</name>
<dbReference type="InterPro" id="IPR006860">
    <property type="entry name" value="FecR"/>
</dbReference>
<dbReference type="Pfam" id="PF16344">
    <property type="entry name" value="FecR_C"/>
    <property type="match status" value="1"/>
</dbReference>
<protein>
    <submittedName>
        <fullName evidence="4">DUF4974 domain-containing protein</fullName>
    </submittedName>
</protein>
<keyword evidence="5" id="KW-1185">Reference proteome</keyword>
<dbReference type="Gene3D" id="2.60.120.1440">
    <property type="match status" value="1"/>
</dbReference>
<accession>A0A926Q2S4</accession>
<keyword evidence="1" id="KW-0472">Membrane</keyword>
<dbReference type="PIRSF" id="PIRSF018266">
    <property type="entry name" value="FecR"/>
    <property type="match status" value="1"/>
</dbReference>
<dbReference type="Proteomes" id="UP000653730">
    <property type="component" value="Unassembled WGS sequence"/>
</dbReference>
<dbReference type="InterPro" id="IPR012373">
    <property type="entry name" value="Ferrdict_sens_TM"/>
</dbReference>
<dbReference type="GO" id="GO:0016989">
    <property type="term" value="F:sigma factor antagonist activity"/>
    <property type="evidence" value="ECO:0007669"/>
    <property type="project" value="TreeGrafter"/>
</dbReference>
<keyword evidence="1" id="KW-0812">Transmembrane</keyword>
<dbReference type="Gene3D" id="3.55.50.30">
    <property type="match status" value="1"/>
</dbReference>
<organism evidence="4 5">
    <name type="scientific">Sinomicrobium weinanense</name>
    <dbReference type="NCBI Taxonomy" id="2842200"/>
    <lineage>
        <taxon>Bacteria</taxon>
        <taxon>Pseudomonadati</taxon>
        <taxon>Bacteroidota</taxon>
        <taxon>Flavobacteriia</taxon>
        <taxon>Flavobacteriales</taxon>
        <taxon>Flavobacteriaceae</taxon>
        <taxon>Sinomicrobium</taxon>
    </lineage>
</organism>
<dbReference type="Pfam" id="PF04773">
    <property type="entry name" value="FecR"/>
    <property type="match status" value="1"/>
</dbReference>
<feature type="domain" description="Protein FecR C-terminal" evidence="3">
    <location>
        <begin position="248"/>
        <end position="315"/>
    </location>
</feature>
<dbReference type="FunFam" id="2.60.120.1440:FF:000001">
    <property type="entry name" value="Putative anti-sigma factor"/>
    <property type="match status" value="1"/>
</dbReference>
<dbReference type="InterPro" id="IPR032508">
    <property type="entry name" value="FecR_C"/>
</dbReference>
<comment type="caution">
    <text evidence="4">The sequence shown here is derived from an EMBL/GenBank/DDBJ whole genome shotgun (WGS) entry which is preliminary data.</text>
</comment>
<evidence type="ECO:0000259" key="3">
    <source>
        <dbReference type="Pfam" id="PF16344"/>
    </source>
</evidence>